<protein>
    <recommendedName>
        <fullName evidence="1">Tf2-1-like SH3-like domain-containing protein</fullName>
    </recommendedName>
</protein>
<dbReference type="RefSeq" id="XP_071916247.1">
    <property type="nucleotide sequence ID" value="XM_072060146.1"/>
</dbReference>
<dbReference type="GeneID" id="140011353"/>
<name>A0ABM4V9P1_COFAR</name>
<evidence type="ECO:0000259" key="1">
    <source>
        <dbReference type="Pfam" id="PF24626"/>
    </source>
</evidence>
<dbReference type="Pfam" id="PF24626">
    <property type="entry name" value="SH3_Tf2-1"/>
    <property type="match status" value="1"/>
</dbReference>
<dbReference type="InterPro" id="IPR056924">
    <property type="entry name" value="SH3_Tf2-1"/>
</dbReference>
<keyword evidence="2" id="KW-1185">Reference proteome</keyword>
<dbReference type="PANTHER" id="PTHR46148">
    <property type="entry name" value="CHROMO DOMAIN-CONTAINING PROTEIN"/>
    <property type="match status" value="1"/>
</dbReference>
<organism evidence="2 3">
    <name type="scientific">Coffea arabica</name>
    <name type="common">Arabian coffee</name>
    <dbReference type="NCBI Taxonomy" id="13443"/>
    <lineage>
        <taxon>Eukaryota</taxon>
        <taxon>Viridiplantae</taxon>
        <taxon>Streptophyta</taxon>
        <taxon>Embryophyta</taxon>
        <taxon>Tracheophyta</taxon>
        <taxon>Spermatophyta</taxon>
        <taxon>Magnoliopsida</taxon>
        <taxon>eudicotyledons</taxon>
        <taxon>Gunneridae</taxon>
        <taxon>Pentapetalae</taxon>
        <taxon>asterids</taxon>
        <taxon>lamiids</taxon>
        <taxon>Gentianales</taxon>
        <taxon>Rubiaceae</taxon>
        <taxon>Ixoroideae</taxon>
        <taxon>Gardenieae complex</taxon>
        <taxon>Bertiereae - Coffeeae clade</taxon>
        <taxon>Coffeeae</taxon>
        <taxon>Coffea</taxon>
    </lineage>
</organism>
<dbReference type="InterPro" id="IPR016197">
    <property type="entry name" value="Chromo-like_dom_sf"/>
</dbReference>
<feature type="domain" description="Tf2-1-like SH3-like" evidence="1">
    <location>
        <begin position="72"/>
        <end position="136"/>
    </location>
</feature>
<proteinExistence type="predicted"/>
<dbReference type="PANTHER" id="PTHR46148:SF57">
    <property type="entry name" value="OS12G0499874 PROTEIN"/>
    <property type="match status" value="1"/>
</dbReference>
<reference evidence="3" key="1">
    <citation type="submission" date="2025-08" db="UniProtKB">
        <authorList>
            <consortium name="RefSeq"/>
        </authorList>
    </citation>
    <scope>IDENTIFICATION</scope>
    <source>
        <tissue evidence="3">Leaves</tissue>
    </source>
</reference>
<evidence type="ECO:0000313" key="3">
    <source>
        <dbReference type="RefSeq" id="XP_071916247.1"/>
    </source>
</evidence>
<gene>
    <name evidence="3" type="primary">LOC140011353</name>
</gene>
<dbReference type="SUPFAM" id="SSF54160">
    <property type="entry name" value="Chromo domain-like"/>
    <property type="match status" value="1"/>
</dbReference>
<sequence>MAPYEALYGRKCRSPIYWDEVGEKKILDPTIIPWMEDAQEKIKLIRQRLQTAQSRQKSYADNRRKDLEFEVGDHVFLKIIPLRSVTAGRGKKLQPRFVGPFPILQRVGKVAYRHELPPSLSRIHDVFHVSMLKKYYPYPTHIVQPEEIEIDEALTYEERPVRVLDRKVKELRNKQISLVKILWKNHRVEEATWETEEEMKKKYPGMFNNSCEKFRGRNSLRGIL</sequence>
<dbReference type="Proteomes" id="UP001652660">
    <property type="component" value="Chromosome 7e"/>
</dbReference>
<accession>A0ABM4V9P1</accession>
<evidence type="ECO:0000313" key="2">
    <source>
        <dbReference type="Proteomes" id="UP001652660"/>
    </source>
</evidence>